<organism evidence="2 3">
    <name type="scientific">Araneus ventricosus</name>
    <name type="common">Orbweaver spider</name>
    <name type="synonym">Epeira ventricosa</name>
    <dbReference type="NCBI Taxonomy" id="182803"/>
    <lineage>
        <taxon>Eukaryota</taxon>
        <taxon>Metazoa</taxon>
        <taxon>Ecdysozoa</taxon>
        <taxon>Arthropoda</taxon>
        <taxon>Chelicerata</taxon>
        <taxon>Arachnida</taxon>
        <taxon>Araneae</taxon>
        <taxon>Araneomorphae</taxon>
        <taxon>Entelegynae</taxon>
        <taxon>Araneoidea</taxon>
        <taxon>Araneidae</taxon>
        <taxon>Araneus</taxon>
    </lineage>
</organism>
<evidence type="ECO:0000256" key="1">
    <source>
        <dbReference type="SAM" id="MobiDB-lite"/>
    </source>
</evidence>
<feature type="region of interest" description="Disordered" evidence="1">
    <location>
        <begin position="282"/>
        <end position="305"/>
    </location>
</feature>
<feature type="region of interest" description="Disordered" evidence="1">
    <location>
        <begin position="88"/>
        <end position="112"/>
    </location>
</feature>
<feature type="compositionally biased region" description="Polar residues" evidence="1">
    <location>
        <begin position="160"/>
        <end position="173"/>
    </location>
</feature>
<name>A0A4Y2R564_ARAVE</name>
<protein>
    <submittedName>
        <fullName evidence="2">Uncharacterized protein</fullName>
    </submittedName>
</protein>
<evidence type="ECO:0000313" key="3">
    <source>
        <dbReference type="Proteomes" id="UP000499080"/>
    </source>
</evidence>
<gene>
    <name evidence="2" type="ORF">AVEN_128796_1</name>
</gene>
<accession>A0A4Y2R564</accession>
<feature type="region of interest" description="Disordered" evidence="1">
    <location>
        <begin position="147"/>
        <end position="173"/>
    </location>
</feature>
<proteinExistence type="predicted"/>
<keyword evidence="3" id="KW-1185">Reference proteome</keyword>
<sequence>SDVSTPKDTFVKHTNIISNEKNIQFLDKINEEYQYESTAGSSNFQPMTPHSYFSSPSDIPASSSNRLNEFSTGKELKEGSVNLRLRIPNPFNNKAASPTHEEQGTSGGPKSFTYPIRLRLDVKNFTNSSKVIENYIVDGSHVQQGLSKDSLIKGDPSKRQMLSSKTSPKNYTDSVNAAVKHTTKDQKAVKVPSSGFVPHFSPEDFTLFEKNKMDENKKDLFAAQMSASAKNATDGKADMSSKYPNRSLHSTNNAVEFSNCKSALKNSASVINNDLKDLPNVTSSVEHERGCSSSSHGEALAPSTSPNPILQALAQQLASSGKLCTPCATPSNGSSTENLSEMFAESKITYQSTPVKSIEELIQVKFILTYFSVYLNAESWHSVYCVVYGKQVTFIHN</sequence>
<evidence type="ECO:0000313" key="2">
    <source>
        <dbReference type="EMBL" id="GBN70854.1"/>
    </source>
</evidence>
<dbReference type="AlphaFoldDB" id="A0A4Y2R564"/>
<feature type="compositionally biased region" description="Polar residues" evidence="1">
    <location>
        <begin position="291"/>
        <end position="305"/>
    </location>
</feature>
<comment type="caution">
    <text evidence="2">The sequence shown here is derived from an EMBL/GenBank/DDBJ whole genome shotgun (WGS) entry which is preliminary data.</text>
</comment>
<feature type="non-terminal residue" evidence="2">
    <location>
        <position position="1"/>
    </location>
</feature>
<dbReference type="Proteomes" id="UP000499080">
    <property type="component" value="Unassembled WGS sequence"/>
</dbReference>
<dbReference type="EMBL" id="BGPR01015854">
    <property type="protein sequence ID" value="GBN70854.1"/>
    <property type="molecule type" value="Genomic_DNA"/>
</dbReference>
<reference evidence="2 3" key="1">
    <citation type="journal article" date="2019" name="Sci. Rep.">
        <title>Orb-weaving spider Araneus ventricosus genome elucidates the spidroin gene catalogue.</title>
        <authorList>
            <person name="Kono N."/>
            <person name="Nakamura H."/>
            <person name="Ohtoshi R."/>
            <person name="Moran D.A.P."/>
            <person name="Shinohara A."/>
            <person name="Yoshida Y."/>
            <person name="Fujiwara M."/>
            <person name="Mori M."/>
            <person name="Tomita M."/>
            <person name="Arakawa K."/>
        </authorList>
    </citation>
    <scope>NUCLEOTIDE SEQUENCE [LARGE SCALE GENOMIC DNA]</scope>
</reference>